<evidence type="ECO:0000256" key="6">
    <source>
        <dbReference type="ARBA" id="ARBA00022622"/>
    </source>
</evidence>
<dbReference type="InterPro" id="IPR008427">
    <property type="entry name" value="Extracellular_membr_CFEM_dom"/>
</dbReference>
<evidence type="ECO:0000256" key="2">
    <source>
        <dbReference type="ARBA" id="ARBA00004589"/>
    </source>
</evidence>
<dbReference type="Pfam" id="PF05730">
    <property type="entry name" value="CFEM"/>
    <property type="match status" value="1"/>
</dbReference>
<evidence type="ECO:0000256" key="13">
    <source>
        <dbReference type="ARBA" id="ARBA00038359"/>
    </source>
</evidence>
<dbReference type="Pfam" id="PF20684">
    <property type="entry name" value="Fung_rhodopsin"/>
    <property type="match status" value="1"/>
</dbReference>
<name>A0A6A5ZT38_9PLEO</name>
<proteinExistence type="inferred from homology"/>
<accession>A0A6A5ZT38</accession>
<dbReference type="PANTHER" id="PTHR33048">
    <property type="entry name" value="PTH11-LIKE INTEGRAL MEMBRANE PROTEIN (AFU_ORTHOLOGUE AFUA_5G11245)"/>
    <property type="match status" value="1"/>
</dbReference>
<keyword evidence="12" id="KW-0449">Lipoprotein</keyword>
<dbReference type="PROSITE" id="PS52012">
    <property type="entry name" value="CFEM"/>
    <property type="match status" value="1"/>
</dbReference>
<feature type="domain" description="CFEM" evidence="18">
    <location>
        <begin position="9"/>
        <end position="120"/>
    </location>
</feature>
<keyword evidence="14" id="KW-0408">Iron</keyword>
<dbReference type="Proteomes" id="UP000799770">
    <property type="component" value="Unassembled WGS sequence"/>
</dbReference>
<feature type="chain" id="PRO_5025607686" description="CFEM domain-containing protein" evidence="17">
    <location>
        <begin position="24"/>
        <end position="522"/>
    </location>
</feature>
<feature type="disulfide bond" evidence="14">
    <location>
        <begin position="60"/>
        <end position="93"/>
    </location>
</feature>
<evidence type="ECO:0000256" key="8">
    <source>
        <dbReference type="ARBA" id="ARBA00022729"/>
    </source>
</evidence>
<keyword evidence="20" id="KW-1185">Reference proteome</keyword>
<feature type="disulfide bond" evidence="14">
    <location>
        <begin position="51"/>
        <end position="58"/>
    </location>
</feature>
<protein>
    <recommendedName>
        <fullName evidence="18">CFEM domain-containing protein</fullName>
    </recommendedName>
</protein>
<feature type="region of interest" description="Disordered" evidence="15">
    <location>
        <begin position="370"/>
        <end position="433"/>
    </location>
</feature>
<dbReference type="PANTHER" id="PTHR33048:SF131">
    <property type="entry name" value="INTEGRAL MEMBRANE PROTEIN"/>
    <property type="match status" value="1"/>
</dbReference>
<dbReference type="AlphaFoldDB" id="A0A6A5ZT38"/>
<feature type="disulfide bond" evidence="14">
    <location>
        <begin position="41"/>
        <end position="72"/>
    </location>
</feature>
<feature type="signal peptide" evidence="17">
    <location>
        <begin position="1"/>
        <end position="23"/>
    </location>
</feature>
<evidence type="ECO:0000256" key="14">
    <source>
        <dbReference type="PROSITE-ProRule" id="PRU01356"/>
    </source>
</evidence>
<gene>
    <name evidence="19" type="ORF">BDV96DRAFT_609196</name>
</gene>
<feature type="transmembrane region" description="Helical" evidence="16">
    <location>
        <begin position="137"/>
        <end position="159"/>
    </location>
</feature>
<feature type="compositionally biased region" description="Low complexity" evidence="15">
    <location>
        <begin position="412"/>
        <end position="426"/>
    </location>
</feature>
<comment type="similarity">
    <text evidence="4">Belongs to the RBT5 family.</text>
</comment>
<feature type="compositionally biased region" description="Basic and acidic residues" evidence="15">
    <location>
        <begin position="389"/>
        <end position="401"/>
    </location>
</feature>
<dbReference type="InterPro" id="IPR052337">
    <property type="entry name" value="SAT4-like"/>
</dbReference>
<feature type="transmembrane region" description="Helical" evidence="16">
    <location>
        <begin position="215"/>
        <end position="236"/>
    </location>
</feature>
<dbReference type="OrthoDB" id="408702at2759"/>
<keyword evidence="7 16" id="KW-0812">Transmembrane</keyword>
<reference evidence="19" key="1">
    <citation type="journal article" date="2020" name="Stud. Mycol.">
        <title>101 Dothideomycetes genomes: a test case for predicting lifestyles and emergence of pathogens.</title>
        <authorList>
            <person name="Haridas S."/>
            <person name="Albert R."/>
            <person name="Binder M."/>
            <person name="Bloem J."/>
            <person name="Labutti K."/>
            <person name="Salamov A."/>
            <person name="Andreopoulos B."/>
            <person name="Baker S."/>
            <person name="Barry K."/>
            <person name="Bills G."/>
            <person name="Bluhm B."/>
            <person name="Cannon C."/>
            <person name="Castanera R."/>
            <person name="Culley D."/>
            <person name="Daum C."/>
            <person name="Ezra D."/>
            <person name="Gonzalez J."/>
            <person name="Henrissat B."/>
            <person name="Kuo A."/>
            <person name="Liang C."/>
            <person name="Lipzen A."/>
            <person name="Lutzoni F."/>
            <person name="Magnuson J."/>
            <person name="Mondo S."/>
            <person name="Nolan M."/>
            <person name="Ohm R."/>
            <person name="Pangilinan J."/>
            <person name="Park H.-J."/>
            <person name="Ramirez L."/>
            <person name="Alfaro M."/>
            <person name="Sun H."/>
            <person name="Tritt A."/>
            <person name="Yoshinaga Y."/>
            <person name="Zwiers L.-H."/>
            <person name="Turgeon B."/>
            <person name="Goodwin S."/>
            <person name="Spatafora J."/>
            <person name="Crous P."/>
            <person name="Grigoriev I."/>
        </authorList>
    </citation>
    <scope>NUCLEOTIDE SEQUENCE</scope>
    <source>
        <strain evidence="19">CBS 627.86</strain>
    </source>
</reference>
<feature type="transmembrane region" description="Helical" evidence="16">
    <location>
        <begin position="256"/>
        <end position="281"/>
    </location>
</feature>
<comment type="similarity">
    <text evidence="13">Belongs to the SAT4 family.</text>
</comment>
<evidence type="ECO:0000256" key="4">
    <source>
        <dbReference type="ARBA" id="ARBA00010031"/>
    </source>
</evidence>
<feature type="transmembrane region" description="Helical" evidence="16">
    <location>
        <begin position="293"/>
        <end position="314"/>
    </location>
</feature>
<feature type="transmembrane region" description="Helical" evidence="16">
    <location>
        <begin position="104"/>
        <end position="125"/>
    </location>
</feature>
<keyword evidence="11 14" id="KW-1015">Disulfide bond</keyword>
<evidence type="ECO:0000256" key="15">
    <source>
        <dbReference type="SAM" id="MobiDB-lite"/>
    </source>
</evidence>
<keyword evidence="6" id="KW-0325">Glycoprotein</keyword>
<evidence type="ECO:0000256" key="5">
    <source>
        <dbReference type="ARBA" id="ARBA00022525"/>
    </source>
</evidence>
<organism evidence="19 20">
    <name type="scientific">Lophiotrema nucula</name>
    <dbReference type="NCBI Taxonomy" id="690887"/>
    <lineage>
        <taxon>Eukaryota</taxon>
        <taxon>Fungi</taxon>
        <taxon>Dikarya</taxon>
        <taxon>Ascomycota</taxon>
        <taxon>Pezizomycotina</taxon>
        <taxon>Dothideomycetes</taxon>
        <taxon>Pleosporomycetidae</taxon>
        <taxon>Pleosporales</taxon>
        <taxon>Lophiotremataceae</taxon>
        <taxon>Lophiotrema</taxon>
    </lineage>
</organism>
<dbReference type="GO" id="GO:0098552">
    <property type="term" value="C:side of membrane"/>
    <property type="evidence" value="ECO:0007669"/>
    <property type="project" value="UniProtKB-KW"/>
</dbReference>
<evidence type="ECO:0000256" key="1">
    <source>
        <dbReference type="ARBA" id="ARBA00004141"/>
    </source>
</evidence>
<evidence type="ECO:0000256" key="12">
    <source>
        <dbReference type="ARBA" id="ARBA00023288"/>
    </source>
</evidence>
<keyword evidence="14" id="KW-0479">Metal-binding</keyword>
<feature type="transmembrane region" description="Helical" evidence="16">
    <location>
        <begin position="179"/>
        <end position="203"/>
    </location>
</feature>
<keyword evidence="14" id="KW-0349">Heme</keyword>
<evidence type="ECO:0000256" key="9">
    <source>
        <dbReference type="ARBA" id="ARBA00022989"/>
    </source>
</evidence>
<keyword evidence="6" id="KW-0336">GPI-anchor</keyword>
<evidence type="ECO:0000256" key="16">
    <source>
        <dbReference type="SAM" id="Phobius"/>
    </source>
</evidence>
<evidence type="ECO:0000256" key="10">
    <source>
        <dbReference type="ARBA" id="ARBA00023136"/>
    </source>
</evidence>
<dbReference type="SMART" id="SM00747">
    <property type="entry name" value="CFEM"/>
    <property type="match status" value="1"/>
</dbReference>
<dbReference type="EMBL" id="ML977311">
    <property type="protein sequence ID" value="KAF2122235.1"/>
    <property type="molecule type" value="Genomic_DNA"/>
</dbReference>
<evidence type="ECO:0000259" key="18">
    <source>
        <dbReference type="PROSITE" id="PS52012"/>
    </source>
</evidence>
<dbReference type="GO" id="GO:0005576">
    <property type="term" value="C:extracellular region"/>
    <property type="evidence" value="ECO:0007669"/>
    <property type="project" value="UniProtKB-SubCell"/>
</dbReference>
<evidence type="ECO:0000313" key="20">
    <source>
        <dbReference type="Proteomes" id="UP000799770"/>
    </source>
</evidence>
<feature type="disulfide bond" evidence="14">
    <location>
        <begin position="37"/>
        <end position="77"/>
    </location>
</feature>
<evidence type="ECO:0000256" key="17">
    <source>
        <dbReference type="SAM" id="SignalP"/>
    </source>
</evidence>
<keyword evidence="9 16" id="KW-1133">Transmembrane helix</keyword>
<keyword evidence="10 16" id="KW-0472">Membrane</keyword>
<dbReference type="GO" id="GO:0046872">
    <property type="term" value="F:metal ion binding"/>
    <property type="evidence" value="ECO:0007669"/>
    <property type="project" value="UniProtKB-UniRule"/>
</dbReference>
<comment type="subcellular location">
    <subcellularLocation>
        <location evidence="2">Membrane</location>
        <topology evidence="2">Lipid-anchor</topology>
        <topology evidence="2">GPI-anchor</topology>
    </subcellularLocation>
    <subcellularLocation>
        <location evidence="1">Membrane</location>
        <topology evidence="1">Multi-pass membrane protein</topology>
    </subcellularLocation>
    <subcellularLocation>
        <location evidence="3">Secreted</location>
    </subcellularLocation>
</comment>
<keyword evidence="5" id="KW-0964">Secreted</keyword>
<keyword evidence="8 17" id="KW-0732">Signal</keyword>
<feature type="binding site" description="axial binding residue" evidence="14">
    <location>
        <position position="55"/>
    </location>
    <ligand>
        <name>heme</name>
        <dbReference type="ChEBI" id="CHEBI:30413"/>
    </ligand>
    <ligandPart>
        <name>Fe</name>
        <dbReference type="ChEBI" id="CHEBI:18248"/>
    </ligandPart>
</feature>
<evidence type="ECO:0000256" key="3">
    <source>
        <dbReference type="ARBA" id="ARBA00004613"/>
    </source>
</evidence>
<sequence length="522" mass="57514">MSFRMLIACLLCLLTCLCGKAVGFESRALSLDDIPPCGLQCLFLSIPATNCAFNDYDCQCHDNDLAHTLSSCMLANCTMADALGTAKVQADICHFSDESTTREVTIYTVTVFTIGAISVALRITGKLVAKRVSSDDWIIIAAILLASIPCGCVLAMTQLGFGEHLWNLQPRHLLRVLRLFYIAESAYVIVLGLIKVSLVMFYLQIFDQSRKFRITAYGVFIYIVINTSIIFFLTLFSCKPVESFWDRDVKGNCMDINALAYANSASAIVQDIILLILPLAMVRNLNMKRYRKIAVGLMFSIGTFGCITTIFRLHALLKFEISIDPTWDYVPATIWTDLELCCGFVCISLPSIRILVAMILPKNLFASITSRSSRNGNTPRPGIGPGHNGCEEMKGSSRTHEATWYSESSTPRSHSQGSLLSSSNRSLTRHKRRPTIGSMFTNQEPISRIDPGRTVPAAVTQSNSTLAVPEDARRTGPRGFCPSCGSDGDFITALPNIGLLPDRSYSVMDLTRLGRQDGDDRV</sequence>
<evidence type="ECO:0000256" key="7">
    <source>
        <dbReference type="ARBA" id="ARBA00022692"/>
    </source>
</evidence>
<evidence type="ECO:0000256" key="11">
    <source>
        <dbReference type="ARBA" id="ARBA00023157"/>
    </source>
</evidence>
<evidence type="ECO:0000313" key="19">
    <source>
        <dbReference type="EMBL" id="KAF2122235.1"/>
    </source>
</evidence>
<dbReference type="InterPro" id="IPR049326">
    <property type="entry name" value="Rhodopsin_dom_fungi"/>
</dbReference>